<keyword evidence="1" id="KW-0732">Signal</keyword>
<protein>
    <submittedName>
        <fullName evidence="2">Putative GH25 family protein</fullName>
    </submittedName>
</protein>
<organism evidence="2 3">
    <name type="scientific">Sphingomonas kyeonggiensis</name>
    <dbReference type="NCBI Taxonomy" id="1268553"/>
    <lineage>
        <taxon>Bacteria</taxon>
        <taxon>Pseudomonadati</taxon>
        <taxon>Pseudomonadota</taxon>
        <taxon>Alphaproteobacteria</taxon>
        <taxon>Sphingomonadales</taxon>
        <taxon>Sphingomonadaceae</taxon>
        <taxon>Sphingomonas</taxon>
    </lineage>
</organism>
<comment type="caution">
    <text evidence="2">The sequence shown here is derived from an EMBL/GenBank/DDBJ whole genome shotgun (WGS) entry which is preliminary data.</text>
</comment>
<evidence type="ECO:0000313" key="2">
    <source>
        <dbReference type="EMBL" id="MBB4100004.1"/>
    </source>
</evidence>
<accession>A0A7W6JUW4</accession>
<gene>
    <name evidence="2" type="ORF">GGR46_003576</name>
</gene>
<proteinExistence type="predicted"/>
<reference evidence="2 3" key="1">
    <citation type="submission" date="2020-08" db="EMBL/GenBank/DDBJ databases">
        <title>Genomic Encyclopedia of Type Strains, Phase IV (KMG-IV): sequencing the most valuable type-strain genomes for metagenomic binning, comparative biology and taxonomic classification.</title>
        <authorList>
            <person name="Goeker M."/>
        </authorList>
    </citation>
    <scope>NUCLEOTIDE SEQUENCE [LARGE SCALE GENOMIC DNA]</scope>
    <source>
        <strain evidence="2 3">DSM 101806</strain>
    </source>
</reference>
<keyword evidence="3" id="KW-1185">Reference proteome</keyword>
<feature type="chain" id="PRO_5031104137" evidence="1">
    <location>
        <begin position="20"/>
        <end position="208"/>
    </location>
</feature>
<dbReference type="EMBL" id="JACIEH010000003">
    <property type="protein sequence ID" value="MBB4100004.1"/>
    <property type="molecule type" value="Genomic_DNA"/>
</dbReference>
<dbReference type="RefSeq" id="WP_183999342.1">
    <property type="nucleotide sequence ID" value="NZ_JACIEH010000003.1"/>
</dbReference>
<evidence type="ECO:0000256" key="1">
    <source>
        <dbReference type="SAM" id="SignalP"/>
    </source>
</evidence>
<sequence length="208" mass="22317">MKTLLLAAAAMLIAAPVAAHEIWVEHDGKGPARIYLGEPHEAVPANGDPEFPKLQKPQLVGATAILTRRANHIEAAIPGAGDVRVRDDAVFEPWQSGDAKQGAIFYARAGRSETSHKLDLELVPVAANADKFTLFFRGQPLADAKVTIITPDRWQKAFATDAQGRIDAPQLGKGRYLLSASHTETAPAKLGGQDVASVMHISTLTFVR</sequence>
<feature type="signal peptide" evidence="1">
    <location>
        <begin position="1"/>
        <end position="19"/>
    </location>
</feature>
<dbReference type="Proteomes" id="UP000557392">
    <property type="component" value="Unassembled WGS sequence"/>
</dbReference>
<name>A0A7W6JUW4_9SPHN</name>
<evidence type="ECO:0000313" key="3">
    <source>
        <dbReference type="Proteomes" id="UP000557392"/>
    </source>
</evidence>
<dbReference type="SUPFAM" id="SSF49478">
    <property type="entry name" value="Cna protein B-type domain"/>
    <property type="match status" value="1"/>
</dbReference>
<dbReference type="AlphaFoldDB" id="A0A7W6JUW4"/>